<dbReference type="KEGG" id="malv:MALV_08490"/>
<proteinExistence type="predicted"/>
<evidence type="ECO:0000313" key="1">
    <source>
        <dbReference type="EMBL" id="BBX25724.1"/>
    </source>
</evidence>
<dbReference type="RefSeq" id="WP_163661338.1">
    <property type="nucleotide sequence ID" value="NZ_AP022565.1"/>
</dbReference>
<accession>A0A6N4UQ11</accession>
<evidence type="ECO:0000313" key="2">
    <source>
        <dbReference type="Proteomes" id="UP000466906"/>
    </source>
</evidence>
<name>A0A6N4UQ11_9MYCO</name>
<organism evidence="1 2">
    <name type="scientific">Mycolicibacterium alvei</name>
    <dbReference type="NCBI Taxonomy" id="67081"/>
    <lineage>
        <taxon>Bacteria</taxon>
        <taxon>Bacillati</taxon>
        <taxon>Actinomycetota</taxon>
        <taxon>Actinomycetes</taxon>
        <taxon>Mycobacteriales</taxon>
        <taxon>Mycobacteriaceae</taxon>
        <taxon>Mycolicibacterium</taxon>
    </lineage>
</organism>
<dbReference type="AlphaFoldDB" id="A0A6N4UQ11"/>
<sequence length="185" mass="20759">MTPQQTRKNDQNSTVPARTPRLRLKAKAPQSGYVDGAWWPHSDDLSAELPDLLAVLSVRLGRIDRVMYHLKAWATAPRKVTTGGRAVRLDGYRLQSINTIEVLGLDGDRLTLLVIPPHTDADDAHRTMMTAAQPHNAATVDGLLMISQRDRDRRTQASNAQERWESEGGMTGRVYVERDSMLRLH</sequence>
<protein>
    <submittedName>
        <fullName evidence="1">Uncharacterized protein</fullName>
    </submittedName>
</protein>
<dbReference type="Proteomes" id="UP000466906">
    <property type="component" value="Chromosome"/>
</dbReference>
<reference evidence="1 2" key="1">
    <citation type="journal article" date="2019" name="Emerg. Microbes Infect.">
        <title>Comprehensive subspecies identification of 175 nontuberculous mycobacteria species based on 7547 genomic profiles.</title>
        <authorList>
            <person name="Matsumoto Y."/>
            <person name="Kinjo T."/>
            <person name="Motooka D."/>
            <person name="Nabeya D."/>
            <person name="Jung N."/>
            <person name="Uechi K."/>
            <person name="Horii T."/>
            <person name="Iida T."/>
            <person name="Fujita J."/>
            <person name="Nakamura S."/>
        </authorList>
    </citation>
    <scope>NUCLEOTIDE SEQUENCE [LARGE SCALE GENOMIC DNA]</scope>
    <source>
        <strain evidence="1 2">JCM 12272</strain>
    </source>
</reference>
<keyword evidence="2" id="KW-1185">Reference proteome</keyword>
<dbReference type="Pfam" id="PF19457">
    <property type="entry name" value="DUF5994"/>
    <property type="match status" value="1"/>
</dbReference>
<dbReference type="EMBL" id="AP022565">
    <property type="protein sequence ID" value="BBX25724.1"/>
    <property type="molecule type" value="Genomic_DNA"/>
</dbReference>
<gene>
    <name evidence="1" type="ORF">MALV_08490</name>
</gene>
<dbReference type="InterPro" id="IPR046036">
    <property type="entry name" value="DUF5994"/>
</dbReference>